<accession>A0A0E9VD98</accession>
<reference evidence="1" key="2">
    <citation type="journal article" date="2015" name="Fish Shellfish Immunol.">
        <title>Early steps in the European eel (Anguilla anguilla)-Vibrio vulnificus interaction in the gills: Role of the RtxA13 toxin.</title>
        <authorList>
            <person name="Callol A."/>
            <person name="Pajuelo D."/>
            <person name="Ebbesson L."/>
            <person name="Teles M."/>
            <person name="MacKenzie S."/>
            <person name="Amaro C."/>
        </authorList>
    </citation>
    <scope>NUCLEOTIDE SEQUENCE</scope>
</reference>
<organism evidence="1">
    <name type="scientific">Anguilla anguilla</name>
    <name type="common">European freshwater eel</name>
    <name type="synonym">Muraena anguilla</name>
    <dbReference type="NCBI Taxonomy" id="7936"/>
    <lineage>
        <taxon>Eukaryota</taxon>
        <taxon>Metazoa</taxon>
        <taxon>Chordata</taxon>
        <taxon>Craniata</taxon>
        <taxon>Vertebrata</taxon>
        <taxon>Euteleostomi</taxon>
        <taxon>Actinopterygii</taxon>
        <taxon>Neopterygii</taxon>
        <taxon>Teleostei</taxon>
        <taxon>Anguilliformes</taxon>
        <taxon>Anguillidae</taxon>
        <taxon>Anguilla</taxon>
    </lineage>
</organism>
<dbReference type="EMBL" id="GBXM01033389">
    <property type="protein sequence ID" value="JAH75188.1"/>
    <property type="molecule type" value="Transcribed_RNA"/>
</dbReference>
<name>A0A0E9VD98_ANGAN</name>
<protein>
    <submittedName>
        <fullName evidence="1">Uncharacterized protein</fullName>
    </submittedName>
</protein>
<dbReference type="AlphaFoldDB" id="A0A0E9VD98"/>
<evidence type="ECO:0000313" key="1">
    <source>
        <dbReference type="EMBL" id="JAH75188.1"/>
    </source>
</evidence>
<reference evidence="1" key="1">
    <citation type="submission" date="2014-11" db="EMBL/GenBank/DDBJ databases">
        <authorList>
            <person name="Amaro Gonzalez C."/>
        </authorList>
    </citation>
    <scope>NUCLEOTIDE SEQUENCE</scope>
</reference>
<proteinExistence type="predicted"/>
<sequence length="44" mass="5257">MTALYMYSKVHFCTMPSFHFYYPTLFPKHFAAYSLLFRKTNPTG</sequence>